<dbReference type="EMBL" id="BSFE01000001">
    <property type="protein sequence ID" value="GLK50677.1"/>
    <property type="molecule type" value="Genomic_DNA"/>
</dbReference>
<dbReference type="InterPro" id="IPR003661">
    <property type="entry name" value="HisK_dim/P_dom"/>
</dbReference>
<dbReference type="GO" id="GO:0005886">
    <property type="term" value="C:plasma membrane"/>
    <property type="evidence" value="ECO:0007669"/>
    <property type="project" value="TreeGrafter"/>
</dbReference>
<evidence type="ECO:0000256" key="8">
    <source>
        <dbReference type="SAM" id="Phobius"/>
    </source>
</evidence>
<name>A0A9W6IJB3_9PROT</name>
<dbReference type="InterPro" id="IPR035965">
    <property type="entry name" value="PAS-like_dom_sf"/>
</dbReference>
<dbReference type="GO" id="GO:0009927">
    <property type="term" value="F:histidine phosphotransfer kinase activity"/>
    <property type="evidence" value="ECO:0007669"/>
    <property type="project" value="TreeGrafter"/>
</dbReference>
<dbReference type="CDD" id="cd00082">
    <property type="entry name" value="HisKA"/>
    <property type="match status" value="1"/>
</dbReference>
<keyword evidence="8" id="KW-1133">Transmembrane helix</keyword>
<keyword evidence="11" id="KW-1185">Reference proteome</keyword>
<dbReference type="Pfam" id="PF02518">
    <property type="entry name" value="HATPase_c"/>
    <property type="match status" value="1"/>
</dbReference>
<dbReference type="InterPro" id="IPR005467">
    <property type="entry name" value="His_kinase_dom"/>
</dbReference>
<gene>
    <name evidence="10" type="primary">divJ</name>
    <name evidence="10" type="ORF">GCM10017621_01850</name>
</gene>
<dbReference type="InterPro" id="IPR003594">
    <property type="entry name" value="HATPase_dom"/>
</dbReference>
<keyword evidence="4" id="KW-0808">Transferase</keyword>
<evidence type="ECO:0000256" key="3">
    <source>
        <dbReference type="ARBA" id="ARBA00022553"/>
    </source>
</evidence>
<keyword evidence="5 10" id="KW-0418">Kinase</keyword>
<dbReference type="Gene3D" id="1.10.287.130">
    <property type="match status" value="1"/>
</dbReference>
<dbReference type="SUPFAM" id="SSF55785">
    <property type="entry name" value="PYP-like sensor domain (PAS domain)"/>
    <property type="match status" value="1"/>
</dbReference>
<dbReference type="SMART" id="SM00388">
    <property type="entry name" value="HisKA"/>
    <property type="match status" value="1"/>
</dbReference>
<evidence type="ECO:0000259" key="9">
    <source>
        <dbReference type="PROSITE" id="PS50109"/>
    </source>
</evidence>
<keyword evidence="8" id="KW-0812">Transmembrane</keyword>
<dbReference type="InterPro" id="IPR004358">
    <property type="entry name" value="Sig_transdc_His_kin-like_C"/>
</dbReference>
<evidence type="ECO:0000256" key="7">
    <source>
        <dbReference type="SAM" id="MobiDB-lite"/>
    </source>
</evidence>
<evidence type="ECO:0000313" key="10">
    <source>
        <dbReference type="EMBL" id="GLK50677.1"/>
    </source>
</evidence>
<feature type="transmembrane region" description="Helical" evidence="8">
    <location>
        <begin position="121"/>
        <end position="144"/>
    </location>
</feature>
<reference evidence="10" key="1">
    <citation type="journal article" date="2014" name="Int. J. Syst. Evol. Microbiol.">
        <title>Complete genome sequence of Corynebacterium casei LMG S-19264T (=DSM 44701T), isolated from a smear-ripened cheese.</title>
        <authorList>
            <consortium name="US DOE Joint Genome Institute (JGI-PGF)"/>
            <person name="Walter F."/>
            <person name="Albersmeier A."/>
            <person name="Kalinowski J."/>
            <person name="Ruckert C."/>
        </authorList>
    </citation>
    <scope>NUCLEOTIDE SEQUENCE</scope>
    <source>
        <strain evidence="10">VKM B-1513</strain>
    </source>
</reference>
<sequence length="590" mass="61897">MDPKSDDITAWIARRGGVIVNLVWIGTLAAAAPQVWPLLGGAEWMRALGLTALALPAIAGLILLPRLIHPFERFLLAMIWTAFAAGIAVTGGGVTGIGALAFLLAPAVAAASGLRDGVVKAASLSGLAALVVAGLQITGFIAPAPMAVELHLPFVLGCALMLATGFGLGALRAVREADAVRAEAERGRVRSKAFDHAPAAIVACDGDGNILAASDALREMSPGLPRELAGLPLCDLGFDDESRAELAARARKAALAPSSGHLVLRGLSGNEADVRFQTRPLPGGGSVALFADDHGPALEARLREAERAREEAEEEARAKSQFLASVSHELRTPLNAIIGFSDVMKARLFGPMPARYAEYADLIHESGQHLMELIGDVLDMSKIEAERYELVRERFDIDEIVGLVAKMMRLQAEEAGITLSVKRNDVAVPVMGDRKALRQILLNLLSNAVKFTPEGGAIVVMARPSGGQLVLAVGDSGVGIDPEEAERLGQPYQQAANARDIEKRGTGLGLSLVRALAELHGGHMSIASRKGVGTTVTVTLPILADKRGDVETWPAGTVAGLDVRQQIERAQAASQDITATPSTGRTGTES</sequence>
<dbReference type="InterPro" id="IPR036097">
    <property type="entry name" value="HisK_dim/P_sf"/>
</dbReference>
<reference evidence="10" key="2">
    <citation type="submission" date="2023-01" db="EMBL/GenBank/DDBJ databases">
        <authorList>
            <person name="Sun Q."/>
            <person name="Evtushenko L."/>
        </authorList>
    </citation>
    <scope>NUCLEOTIDE SEQUENCE</scope>
    <source>
        <strain evidence="10">VKM B-1513</strain>
    </source>
</reference>
<dbReference type="EC" id="2.7.13.3" evidence="2"/>
<dbReference type="AlphaFoldDB" id="A0A9W6IJB3"/>
<dbReference type="Pfam" id="PF00512">
    <property type="entry name" value="HisKA"/>
    <property type="match status" value="1"/>
</dbReference>
<dbReference type="CDD" id="cd16922">
    <property type="entry name" value="HATPase_EvgS-ArcB-TorS-like"/>
    <property type="match status" value="1"/>
</dbReference>
<feature type="compositionally biased region" description="Polar residues" evidence="7">
    <location>
        <begin position="572"/>
        <end position="590"/>
    </location>
</feature>
<feature type="domain" description="Histidine kinase" evidence="9">
    <location>
        <begin position="325"/>
        <end position="544"/>
    </location>
</feature>
<feature type="coiled-coil region" evidence="6">
    <location>
        <begin position="295"/>
        <end position="322"/>
    </location>
</feature>
<dbReference type="RefSeq" id="WP_271185076.1">
    <property type="nucleotide sequence ID" value="NZ_BSFE01000001.1"/>
</dbReference>
<organism evidence="10 11">
    <name type="scientific">Maricaulis virginensis</name>
    <dbReference type="NCBI Taxonomy" id="144022"/>
    <lineage>
        <taxon>Bacteria</taxon>
        <taxon>Pseudomonadati</taxon>
        <taxon>Pseudomonadota</taxon>
        <taxon>Alphaproteobacteria</taxon>
        <taxon>Maricaulales</taxon>
        <taxon>Maricaulaceae</taxon>
        <taxon>Maricaulis</taxon>
    </lineage>
</organism>
<feature type="transmembrane region" description="Helical" evidence="8">
    <location>
        <begin position="44"/>
        <end position="64"/>
    </location>
</feature>
<dbReference type="Gene3D" id="3.30.565.10">
    <property type="entry name" value="Histidine kinase-like ATPase, C-terminal domain"/>
    <property type="match status" value="1"/>
</dbReference>
<evidence type="ECO:0000256" key="5">
    <source>
        <dbReference type="ARBA" id="ARBA00022777"/>
    </source>
</evidence>
<dbReference type="PROSITE" id="PS50109">
    <property type="entry name" value="HIS_KIN"/>
    <property type="match status" value="1"/>
</dbReference>
<dbReference type="Gene3D" id="3.30.450.20">
    <property type="entry name" value="PAS domain"/>
    <property type="match status" value="1"/>
</dbReference>
<dbReference type="PANTHER" id="PTHR43047:SF72">
    <property type="entry name" value="OSMOSENSING HISTIDINE PROTEIN KINASE SLN1"/>
    <property type="match status" value="1"/>
</dbReference>
<dbReference type="SUPFAM" id="SSF47384">
    <property type="entry name" value="Homodimeric domain of signal transducing histidine kinase"/>
    <property type="match status" value="1"/>
</dbReference>
<comment type="caution">
    <text evidence="10">The sequence shown here is derived from an EMBL/GenBank/DDBJ whole genome shotgun (WGS) entry which is preliminary data.</text>
</comment>
<proteinExistence type="predicted"/>
<keyword evidence="8" id="KW-0472">Membrane</keyword>
<dbReference type="PANTHER" id="PTHR43047">
    <property type="entry name" value="TWO-COMPONENT HISTIDINE PROTEIN KINASE"/>
    <property type="match status" value="1"/>
</dbReference>
<dbReference type="SMART" id="SM00387">
    <property type="entry name" value="HATPase_c"/>
    <property type="match status" value="1"/>
</dbReference>
<evidence type="ECO:0000256" key="6">
    <source>
        <dbReference type="SAM" id="Coils"/>
    </source>
</evidence>
<dbReference type="InterPro" id="IPR036890">
    <property type="entry name" value="HATPase_C_sf"/>
</dbReference>
<evidence type="ECO:0000256" key="1">
    <source>
        <dbReference type="ARBA" id="ARBA00000085"/>
    </source>
</evidence>
<dbReference type="PRINTS" id="PR00344">
    <property type="entry name" value="BCTRLSENSOR"/>
</dbReference>
<feature type="transmembrane region" description="Helical" evidence="8">
    <location>
        <begin position="150"/>
        <end position="171"/>
    </location>
</feature>
<dbReference type="Proteomes" id="UP001143486">
    <property type="component" value="Unassembled WGS sequence"/>
</dbReference>
<dbReference type="FunFam" id="3.30.565.10:FF:000006">
    <property type="entry name" value="Sensor histidine kinase WalK"/>
    <property type="match status" value="1"/>
</dbReference>
<evidence type="ECO:0000256" key="2">
    <source>
        <dbReference type="ARBA" id="ARBA00012438"/>
    </source>
</evidence>
<keyword evidence="6" id="KW-0175">Coiled coil</keyword>
<evidence type="ECO:0000313" key="11">
    <source>
        <dbReference type="Proteomes" id="UP001143486"/>
    </source>
</evidence>
<evidence type="ECO:0000256" key="4">
    <source>
        <dbReference type="ARBA" id="ARBA00022679"/>
    </source>
</evidence>
<feature type="transmembrane region" description="Helical" evidence="8">
    <location>
        <begin position="12"/>
        <end position="32"/>
    </location>
</feature>
<feature type="region of interest" description="Disordered" evidence="7">
    <location>
        <begin position="571"/>
        <end position="590"/>
    </location>
</feature>
<dbReference type="GO" id="GO:0000155">
    <property type="term" value="F:phosphorelay sensor kinase activity"/>
    <property type="evidence" value="ECO:0007669"/>
    <property type="project" value="InterPro"/>
</dbReference>
<dbReference type="SUPFAM" id="SSF55874">
    <property type="entry name" value="ATPase domain of HSP90 chaperone/DNA topoisomerase II/histidine kinase"/>
    <property type="match status" value="1"/>
</dbReference>
<comment type="catalytic activity">
    <reaction evidence="1">
        <text>ATP + protein L-histidine = ADP + protein N-phospho-L-histidine.</text>
        <dbReference type="EC" id="2.7.13.3"/>
    </reaction>
</comment>
<protein>
    <recommendedName>
        <fullName evidence="2">histidine kinase</fullName>
        <ecNumber evidence="2">2.7.13.3</ecNumber>
    </recommendedName>
</protein>
<keyword evidence="3" id="KW-0597">Phosphoprotein</keyword>
<accession>A0A9W6IJB3</accession>